<feature type="region of interest" description="Disordered" evidence="1">
    <location>
        <begin position="1"/>
        <end position="21"/>
    </location>
</feature>
<reference evidence="2 3" key="1">
    <citation type="journal article" date="2015" name="Genome Biol.">
        <title>Comparative genomics of Steinernema reveals deeply conserved gene regulatory networks.</title>
        <authorList>
            <person name="Dillman A.R."/>
            <person name="Macchietto M."/>
            <person name="Porter C.F."/>
            <person name="Rogers A."/>
            <person name="Williams B."/>
            <person name="Antoshechkin I."/>
            <person name="Lee M.M."/>
            <person name="Goodwin Z."/>
            <person name="Lu X."/>
            <person name="Lewis E.E."/>
            <person name="Goodrich-Blair H."/>
            <person name="Stock S.P."/>
            <person name="Adams B.J."/>
            <person name="Sternberg P.W."/>
            <person name="Mortazavi A."/>
        </authorList>
    </citation>
    <scope>NUCLEOTIDE SEQUENCE [LARGE SCALE GENOMIC DNA]</scope>
    <source>
        <strain evidence="2 3">ALL</strain>
    </source>
</reference>
<dbReference type="EMBL" id="AZBU02000004">
    <property type="protein sequence ID" value="TKR83046.1"/>
    <property type="molecule type" value="Genomic_DNA"/>
</dbReference>
<protein>
    <submittedName>
        <fullName evidence="2">Uncharacterized protein</fullName>
    </submittedName>
</protein>
<comment type="caution">
    <text evidence="2">The sequence shown here is derived from an EMBL/GenBank/DDBJ whole genome shotgun (WGS) entry which is preliminary data.</text>
</comment>
<evidence type="ECO:0000313" key="2">
    <source>
        <dbReference type="EMBL" id="TKR83046.1"/>
    </source>
</evidence>
<keyword evidence="3" id="KW-1185">Reference proteome</keyword>
<evidence type="ECO:0000256" key="1">
    <source>
        <dbReference type="SAM" id="MobiDB-lite"/>
    </source>
</evidence>
<dbReference type="OrthoDB" id="4473401at2759"/>
<gene>
    <name evidence="2" type="ORF">L596_016699</name>
</gene>
<reference evidence="2 3" key="2">
    <citation type="journal article" date="2019" name="G3 (Bethesda)">
        <title>Hybrid Assembly of the Genome of the Entomopathogenic Nematode Steinernema carpocapsae Identifies the X-Chromosome.</title>
        <authorList>
            <person name="Serra L."/>
            <person name="Macchietto M."/>
            <person name="Macias-Munoz A."/>
            <person name="McGill C.J."/>
            <person name="Rodriguez I.M."/>
            <person name="Rodriguez B."/>
            <person name="Murad R."/>
            <person name="Mortazavi A."/>
        </authorList>
    </citation>
    <scope>NUCLEOTIDE SEQUENCE [LARGE SCALE GENOMIC DNA]</scope>
    <source>
        <strain evidence="2 3">ALL</strain>
    </source>
</reference>
<evidence type="ECO:0000313" key="3">
    <source>
        <dbReference type="Proteomes" id="UP000298663"/>
    </source>
</evidence>
<proteinExistence type="predicted"/>
<sequence length="153" mass="17010">MPQDGGGCAGPSPNYSNGKKKPFPPGVRKPYYLGCEDIICPKGYECSGGGWVPGNAGCCLSEYESVLLFLDIYINRFLEYSSEMNSDKCPDGSKAVSYQRRFDLKTTYFQATVGECCSDLICEKGYACQQVNRFMAKCCKKQHKRNCTVAREL</sequence>
<dbReference type="AlphaFoldDB" id="A0A4U5NJI5"/>
<organism evidence="2 3">
    <name type="scientific">Steinernema carpocapsae</name>
    <name type="common">Entomopathogenic nematode</name>
    <dbReference type="NCBI Taxonomy" id="34508"/>
    <lineage>
        <taxon>Eukaryota</taxon>
        <taxon>Metazoa</taxon>
        <taxon>Ecdysozoa</taxon>
        <taxon>Nematoda</taxon>
        <taxon>Chromadorea</taxon>
        <taxon>Rhabditida</taxon>
        <taxon>Tylenchina</taxon>
        <taxon>Panagrolaimomorpha</taxon>
        <taxon>Strongyloidoidea</taxon>
        <taxon>Steinernematidae</taxon>
        <taxon>Steinernema</taxon>
    </lineage>
</organism>
<accession>A0A4U5NJI5</accession>
<name>A0A4U5NJI5_STECR</name>
<dbReference type="Proteomes" id="UP000298663">
    <property type="component" value="Unassembled WGS sequence"/>
</dbReference>